<comment type="subcellular location">
    <subcellularLocation>
        <location evidence="2">Cell membrane</location>
    </subcellularLocation>
</comment>
<dbReference type="EC" id="2.7.13.3" evidence="3"/>
<evidence type="ECO:0000256" key="6">
    <source>
        <dbReference type="ARBA" id="ARBA00022679"/>
    </source>
</evidence>
<dbReference type="Gene3D" id="1.10.287.130">
    <property type="match status" value="1"/>
</dbReference>
<evidence type="ECO:0000313" key="16">
    <source>
        <dbReference type="EMBL" id="BCJ27734.1"/>
    </source>
</evidence>
<evidence type="ECO:0000256" key="9">
    <source>
        <dbReference type="ARBA" id="ARBA00022840"/>
    </source>
</evidence>
<keyword evidence="9" id="KW-0067">ATP-binding</keyword>
<gene>
    <name evidence="16" type="ORF">Asera_18420</name>
</gene>
<sequence>MDWAALGVGGLAGLLVGGLGMLAALRGRHDRTRRAEPGQTPSIRPAAPDREAATPPARADRRAHAALVEQSVAALRVGLVVLGCDGEVILTNPAARRLGLVRVQSTGLTPHSVLRTLGCRITRPGQQRDVDLELHRRDLPGAATDGPDRLGVRVHLVGLAGGYVAMEAEDVTEAHRVARVRRDFVANVSHELKTPVGALQLLGEALVDALDDPEASRRFAERIAHESSRLGRLITELLELSRLQGAEPLPDPVPVDADRLVAEVLDRTRTTAQAKQISVVAEGERGHTVYGNETQLATALANLVENAVAYSPERTIVTVRTGHRAETVLLSVIDQGIGIEPRDLDRIFERFYRADKARSRATGGTGLGLAIVKHIATNHGGRVDVASTVGIGSTFTLRLPGRPPADIAVEHNPGEIAEDIGQVEVQPGAPARRA</sequence>
<dbReference type="SUPFAM" id="SSF47384">
    <property type="entry name" value="Homodimeric domain of signal transducing histidine kinase"/>
    <property type="match status" value="1"/>
</dbReference>
<evidence type="ECO:0000256" key="1">
    <source>
        <dbReference type="ARBA" id="ARBA00000085"/>
    </source>
</evidence>
<dbReference type="GO" id="GO:0004721">
    <property type="term" value="F:phosphoprotein phosphatase activity"/>
    <property type="evidence" value="ECO:0007669"/>
    <property type="project" value="TreeGrafter"/>
</dbReference>
<evidence type="ECO:0000256" key="12">
    <source>
        <dbReference type="ARBA" id="ARBA00039401"/>
    </source>
</evidence>
<feature type="domain" description="Histidine kinase" evidence="15">
    <location>
        <begin position="187"/>
        <end position="403"/>
    </location>
</feature>
<dbReference type="InterPro" id="IPR005467">
    <property type="entry name" value="His_kinase_dom"/>
</dbReference>
<organism evidence="16 17">
    <name type="scientific">Actinocatenispora sera</name>
    <dbReference type="NCBI Taxonomy" id="390989"/>
    <lineage>
        <taxon>Bacteria</taxon>
        <taxon>Bacillati</taxon>
        <taxon>Actinomycetota</taxon>
        <taxon>Actinomycetes</taxon>
        <taxon>Micromonosporales</taxon>
        <taxon>Micromonosporaceae</taxon>
        <taxon>Actinocatenispora</taxon>
    </lineage>
</organism>
<dbReference type="PROSITE" id="PS50109">
    <property type="entry name" value="HIS_KIN"/>
    <property type="match status" value="1"/>
</dbReference>
<keyword evidence="6" id="KW-0808">Transferase</keyword>
<feature type="transmembrane region" description="Helical" evidence="14">
    <location>
        <begin position="6"/>
        <end position="25"/>
    </location>
</feature>
<dbReference type="InterPro" id="IPR036890">
    <property type="entry name" value="HATPase_C_sf"/>
</dbReference>
<dbReference type="GO" id="GO:0016036">
    <property type="term" value="P:cellular response to phosphate starvation"/>
    <property type="evidence" value="ECO:0007669"/>
    <property type="project" value="TreeGrafter"/>
</dbReference>
<evidence type="ECO:0000256" key="13">
    <source>
        <dbReference type="SAM" id="MobiDB-lite"/>
    </source>
</evidence>
<dbReference type="Pfam" id="PF00512">
    <property type="entry name" value="HisKA"/>
    <property type="match status" value="1"/>
</dbReference>
<evidence type="ECO:0000256" key="7">
    <source>
        <dbReference type="ARBA" id="ARBA00022741"/>
    </source>
</evidence>
<keyword evidence="14" id="KW-1133">Transmembrane helix</keyword>
<dbReference type="PANTHER" id="PTHR45453">
    <property type="entry name" value="PHOSPHATE REGULON SENSOR PROTEIN PHOR"/>
    <property type="match status" value="1"/>
</dbReference>
<dbReference type="GO" id="GO:0005886">
    <property type="term" value="C:plasma membrane"/>
    <property type="evidence" value="ECO:0007669"/>
    <property type="project" value="UniProtKB-SubCell"/>
</dbReference>
<evidence type="ECO:0000256" key="10">
    <source>
        <dbReference type="ARBA" id="ARBA00023012"/>
    </source>
</evidence>
<dbReference type="KEGG" id="aser:Asera_18420"/>
<dbReference type="FunFam" id="3.30.565.10:FF:000006">
    <property type="entry name" value="Sensor histidine kinase WalK"/>
    <property type="match status" value="1"/>
</dbReference>
<dbReference type="PRINTS" id="PR00344">
    <property type="entry name" value="BCTRLSENSOR"/>
</dbReference>
<dbReference type="CDD" id="cd00075">
    <property type="entry name" value="HATPase"/>
    <property type="match status" value="1"/>
</dbReference>
<dbReference type="GO" id="GO:0005524">
    <property type="term" value="F:ATP binding"/>
    <property type="evidence" value="ECO:0007669"/>
    <property type="project" value="UniProtKB-KW"/>
</dbReference>
<evidence type="ECO:0000256" key="11">
    <source>
        <dbReference type="ARBA" id="ARBA00023136"/>
    </source>
</evidence>
<keyword evidence="11 14" id="KW-0472">Membrane</keyword>
<feature type="region of interest" description="Disordered" evidence="13">
    <location>
        <begin position="30"/>
        <end position="62"/>
    </location>
</feature>
<dbReference type="Pfam" id="PF02518">
    <property type="entry name" value="HATPase_c"/>
    <property type="match status" value="1"/>
</dbReference>
<evidence type="ECO:0000256" key="14">
    <source>
        <dbReference type="SAM" id="Phobius"/>
    </source>
</evidence>
<dbReference type="Proteomes" id="UP000680750">
    <property type="component" value="Chromosome"/>
</dbReference>
<dbReference type="PANTHER" id="PTHR45453:SF1">
    <property type="entry name" value="PHOSPHATE REGULON SENSOR PROTEIN PHOR"/>
    <property type="match status" value="1"/>
</dbReference>
<dbReference type="SUPFAM" id="SSF55874">
    <property type="entry name" value="ATPase domain of HSP90 chaperone/DNA topoisomerase II/histidine kinase"/>
    <property type="match status" value="1"/>
</dbReference>
<evidence type="ECO:0000313" key="17">
    <source>
        <dbReference type="Proteomes" id="UP000680750"/>
    </source>
</evidence>
<keyword evidence="4" id="KW-1003">Cell membrane</keyword>
<dbReference type="InterPro" id="IPR036097">
    <property type="entry name" value="HisK_dim/P_sf"/>
</dbReference>
<dbReference type="SMART" id="SM00387">
    <property type="entry name" value="HATPase_c"/>
    <property type="match status" value="1"/>
</dbReference>
<keyword evidence="10" id="KW-0902">Two-component regulatory system</keyword>
<keyword evidence="5" id="KW-0597">Phosphoprotein</keyword>
<protein>
    <recommendedName>
        <fullName evidence="12">Sensor-like histidine kinase SenX3</fullName>
        <ecNumber evidence="3">2.7.13.3</ecNumber>
    </recommendedName>
</protein>
<dbReference type="Gene3D" id="3.30.565.10">
    <property type="entry name" value="Histidine kinase-like ATPase, C-terminal domain"/>
    <property type="match status" value="1"/>
</dbReference>
<dbReference type="FunFam" id="1.10.287.130:FF:000008">
    <property type="entry name" value="Two-component sensor histidine kinase"/>
    <property type="match status" value="1"/>
</dbReference>
<keyword evidence="8 16" id="KW-0418">Kinase</keyword>
<proteinExistence type="predicted"/>
<evidence type="ECO:0000259" key="15">
    <source>
        <dbReference type="PROSITE" id="PS50109"/>
    </source>
</evidence>
<dbReference type="CDD" id="cd00082">
    <property type="entry name" value="HisKA"/>
    <property type="match status" value="1"/>
</dbReference>
<reference evidence="16" key="1">
    <citation type="submission" date="2020-08" db="EMBL/GenBank/DDBJ databases">
        <title>Whole genome shotgun sequence of Actinocatenispora sera NBRC 101916.</title>
        <authorList>
            <person name="Komaki H."/>
            <person name="Tamura T."/>
        </authorList>
    </citation>
    <scope>NUCLEOTIDE SEQUENCE</scope>
    <source>
        <strain evidence="16">NBRC 101916</strain>
    </source>
</reference>
<dbReference type="EMBL" id="AP023354">
    <property type="protein sequence ID" value="BCJ27734.1"/>
    <property type="molecule type" value="Genomic_DNA"/>
</dbReference>
<dbReference type="SMART" id="SM00388">
    <property type="entry name" value="HisKA"/>
    <property type="match status" value="1"/>
</dbReference>
<accession>A0A810KXB6</accession>
<dbReference type="RefSeq" id="WP_051802293.1">
    <property type="nucleotide sequence ID" value="NZ_AP023354.1"/>
</dbReference>
<dbReference type="AlphaFoldDB" id="A0A810KXB6"/>
<evidence type="ECO:0000256" key="3">
    <source>
        <dbReference type="ARBA" id="ARBA00012438"/>
    </source>
</evidence>
<keyword evidence="14" id="KW-0812">Transmembrane</keyword>
<evidence type="ECO:0000256" key="4">
    <source>
        <dbReference type="ARBA" id="ARBA00022475"/>
    </source>
</evidence>
<dbReference type="InterPro" id="IPR004358">
    <property type="entry name" value="Sig_transdc_His_kin-like_C"/>
</dbReference>
<evidence type="ECO:0000256" key="5">
    <source>
        <dbReference type="ARBA" id="ARBA00022553"/>
    </source>
</evidence>
<evidence type="ECO:0000256" key="8">
    <source>
        <dbReference type="ARBA" id="ARBA00022777"/>
    </source>
</evidence>
<feature type="compositionally biased region" description="Basic and acidic residues" evidence="13">
    <location>
        <begin position="47"/>
        <end position="62"/>
    </location>
</feature>
<keyword evidence="7" id="KW-0547">Nucleotide-binding</keyword>
<dbReference type="GO" id="GO:0000155">
    <property type="term" value="F:phosphorelay sensor kinase activity"/>
    <property type="evidence" value="ECO:0007669"/>
    <property type="project" value="InterPro"/>
</dbReference>
<dbReference type="InterPro" id="IPR050351">
    <property type="entry name" value="BphY/WalK/GraS-like"/>
</dbReference>
<evidence type="ECO:0000256" key="2">
    <source>
        <dbReference type="ARBA" id="ARBA00004236"/>
    </source>
</evidence>
<keyword evidence="17" id="KW-1185">Reference proteome</keyword>
<name>A0A810KXB6_9ACTN</name>
<dbReference type="InterPro" id="IPR003594">
    <property type="entry name" value="HATPase_dom"/>
</dbReference>
<dbReference type="InterPro" id="IPR003661">
    <property type="entry name" value="HisK_dim/P_dom"/>
</dbReference>
<comment type="catalytic activity">
    <reaction evidence="1">
        <text>ATP + protein L-histidine = ADP + protein N-phospho-L-histidine.</text>
        <dbReference type="EC" id="2.7.13.3"/>
    </reaction>
</comment>